<dbReference type="InterPro" id="IPR015421">
    <property type="entry name" value="PyrdxlP-dep_Trfase_major"/>
</dbReference>
<dbReference type="PANTHER" id="PTHR43713">
    <property type="entry name" value="GLUTAMATE-1-SEMIALDEHYDE 2,1-AMINOMUTASE"/>
    <property type="match status" value="1"/>
</dbReference>
<organism evidence="3">
    <name type="scientific">marine metagenome</name>
    <dbReference type="NCBI Taxonomy" id="408172"/>
    <lineage>
        <taxon>unclassified sequences</taxon>
        <taxon>metagenomes</taxon>
        <taxon>ecological metagenomes</taxon>
    </lineage>
</organism>
<dbReference type="Gene3D" id="3.40.640.10">
    <property type="entry name" value="Type I PLP-dependent aspartate aminotransferase-like (Major domain)"/>
    <property type="match status" value="1"/>
</dbReference>
<protein>
    <recommendedName>
        <fullName evidence="4">Aminotransferase class III</fullName>
    </recommendedName>
</protein>
<dbReference type="SUPFAM" id="SSF53383">
    <property type="entry name" value="PLP-dependent transferases"/>
    <property type="match status" value="1"/>
</dbReference>
<dbReference type="InterPro" id="IPR005814">
    <property type="entry name" value="Aminotrans_3"/>
</dbReference>
<sequence length="444" mass="49196">VFIDDRVRNSMDLYKRAGELIPGKTQLVSRRASQYAEGVSPVYAKHASGSRFFDVDDNEYIDWNNCVSAIILGHSDPEVTNAVKTQIDKGSLFTVNSPLEVELAELLVEQIPSAEMVRYCKGGGEACAIAVKIARGTTGRDKILFCGYHGWHDWYQSVNYLADPNTGEFPIIGIEPIGVPKALAGTALPFDYGDIANLEELFNQNNGEIAAVIMEPLRSEMPPDGYLQQVKNIAHANGALLIFDEVSSGWRTRIGGIQEYVGITPDMSVFAKAISNGFPMGVVVGSRESMELADRMFISSSYWSDNVGLVASLTTIQQLLIRDSATQFEEIGSKMRSAITEAVNSVGLPAEVRGWHYRCTVDFSLPDESLRQEVNTLFIQEMARQGIHTLNSFMPTLSHTDKDIQQTAEAAEKAFIVIMRAMEEGIDKYLDADPRREPFRRFVT</sequence>
<evidence type="ECO:0000256" key="1">
    <source>
        <dbReference type="ARBA" id="ARBA00001933"/>
    </source>
</evidence>
<accession>A0A381Y9B0</accession>
<dbReference type="EMBL" id="UINC01017698">
    <property type="protein sequence ID" value="SVA73679.1"/>
    <property type="molecule type" value="Genomic_DNA"/>
</dbReference>
<evidence type="ECO:0000256" key="2">
    <source>
        <dbReference type="ARBA" id="ARBA00022898"/>
    </source>
</evidence>
<dbReference type="GO" id="GO:0008483">
    <property type="term" value="F:transaminase activity"/>
    <property type="evidence" value="ECO:0007669"/>
    <property type="project" value="InterPro"/>
</dbReference>
<dbReference type="GO" id="GO:0030170">
    <property type="term" value="F:pyridoxal phosphate binding"/>
    <property type="evidence" value="ECO:0007669"/>
    <property type="project" value="InterPro"/>
</dbReference>
<feature type="non-terminal residue" evidence="3">
    <location>
        <position position="1"/>
    </location>
</feature>
<gene>
    <name evidence="3" type="ORF">METZ01_LOCUS126533</name>
</gene>
<comment type="cofactor">
    <cofactor evidence="1">
        <name>pyridoxal 5'-phosphate</name>
        <dbReference type="ChEBI" id="CHEBI:597326"/>
    </cofactor>
</comment>
<evidence type="ECO:0000313" key="3">
    <source>
        <dbReference type="EMBL" id="SVA73679.1"/>
    </source>
</evidence>
<dbReference type="AlphaFoldDB" id="A0A381Y9B0"/>
<proteinExistence type="predicted"/>
<keyword evidence="2" id="KW-0663">Pyridoxal phosphate</keyword>
<reference evidence="3" key="1">
    <citation type="submission" date="2018-05" db="EMBL/GenBank/DDBJ databases">
        <authorList>
            <person name="Lanie J.A."/>
            <person name="Ng W.-L."/>
            <person name="Kazmierczak K.M."/>
            <person name="Andrzejewski T.M."/>
            <person name="Davidsen T.M."/>
            <person name="Wayne K.J."/>
            <person name="Tettelin H."/>
            <person name="Glass J.I."/>
            <person name="Rusch D."/>
            <person name="Podicherti R."/>
            <person name="Tsui H.-C.T."/>
            <person name="Winkler M.E."/>
        </authorList>
    </citation>
    <scope>NUCLEOTIDE SEQUENCE</scope>
</reference>
<dbReference type="InterPro" id="IPR015422">
    <property type="entry name" value="PyrdxlP-dep_Trfase_small"/>
</dbReference>
<dbReference type="PANTHER" id="PTHR43713:SF3">
    <property type="entry name" value="GLUTAMATE-1-SEMIALDEHYDE 2,1-AMINOMUTASE 1, CHLOROPLASTIC-RELATED"/>
    <property type="match status" value="1"/>
</dbReference>
<dbReference type="Gene3D" id="3.90.1150.10">
    <property type="entry name" value="Aspartate Aminotransferase, domain 1"/>
    <property type="match status" value="1"/>
</dbReference>
<evidence type="ECO:0008006" key="4">
    <source>
        <dbReference type="Google" id="ProtNLM"/>
    </source>
</evidence>
<dbReference type="InterPro" id="IPR015424">
    <property type="entry name" value="PyrdxlP-dep_Trfase"/>
</dbReference>
<name>A0A381Y9B0_9ZZZZ</name>
<dbReference type="Pfam" id="PF00202">
    <property type="entry name" value="Aminotran_3"/>
    <property type="match status" value="1"/>
</dbReference>
<dbReference type="PIRSF" id="PIRSF000521">
    <property type="entry name" value="Transaminase_4ab_Lys_Orn"/>
    <property type="match status" value="1"/>
</dbReference>